<evidence type="ECO:0000313" key="4">
    <source>
        <dbReference type="Proteomes" id="UP000576209"/>
    </source>
</evidence>
<feature type="compositionally biased region" description="Basic and acidic residues" evidence="1">
    <location>
        <begin position="57"/>
        <end position="73"/>
    </location>
</feature>
<feature type="region of interest" description="Disordered" evidence="1">
    <location>
        <begin position="54"/>
        <end position="83"/>
    </location>
</feature>
<accession>A0A840DXP1</accession>
<evidence type="ECO:0000313" key="3">
    <source>
        <dbReference type="EMBL" id="MBB4077751.1"/>
    </source>
</evidence>
<keyword evidence="2" id="KW-0472">Membrane</keyword>
<keyword evidence="2" id="KW-0812">Transmembrane</keyword>
<sequence length="83" mass="9229">MINKPPPPTDQTPVGNIFGWRVSLIGLVLIVALAALAAYRHYSLSVPVGFDDPLEQEGSKEYHQEKAARERAAQDSIRSKRQQ</sequence>
<feature type="transmembrane region" description="Helical" evidence="2">
    <location>
        <begin position="20"/>
        <end position="39"/>
    </location>
</feature>
<gene>
    <name evidence="3" type="ORF">GGR28_000352</name>
</gene>
<evidence type="ECO:0000256" key="2">
    <source>
        <dbReference type="SAM" id="Phobius"/>
    </source>
</evidence>
<dbReference type="AlphaFoldDB" id="A0A840DXP1"/>
<keyword evidence="4" id="KW-1185">Reference proteome</keyword>
<name>A0A840DXP1_9BACT</name>
<protein>
    <submittedName>
        <fullName evidence="3">Uncharacterized protein</fullName>
    </submittedName>
</protein>
<reference evidence="3 4" key="1">
    <citation type="submission" date="2020-08" db="EMBL/GenBank/DDBJ databases">
        <title>Genomic Encyclopedia of Type Strains, Phase IV (KMG-IV): sequencing the most valuable type-strain genomes for metagenomic binning, comparative biology and taxonomic classification.</title>
        <authorList>
            <person name="Goeker M."/>
        </authorList>
    </citation>
    <scope>NUCLEOTIDE SEQUENCE [LARGE SCALE GENOMIC DNA]</scope>
    <source>
        <strain evidence="3 4">DSM 105137</strain>
    </source>
</reference>
<dbReference type="Proteomes" id="UP000576209">
    <property type="component" value="Unassembled WGS sequence"/>
</dbReference>
<dbReference type="EMBL" id="JACIFF010000001">
    <property type="protein sequence ID" value="MBB4077751.1"/>
    <property type="molecule type" value="Genomic_DNA"/>
</dbReference>
<keyword evidence="2" id="KW-1133">Transmembrane helix</keyword>
<proteinExistence type="predicted"/>
<organism evidence="3 4">
    <name type="scientific">Neolewinella aquimaris</name>
    <dbReference type="NCBI Taxonomy" id="1835722"/>
    <lineage>
        <taxon>Bacteria</taxon>
        <taxon>Pseudomonadati</taxon>
        <taxon>Bacteroidota</taxon>
        <taxon>Saprospiria</taxon>
        <taxon>Saprospirales</taxon>
        <taxon>Lewinellaceae</taxon>
        <taxon>Neolewinella</taxon>
    </lineage>
</organism>
<comment type="caution">
    <text evidence="3">The sequence shown here is derived from an EMBL/GenBank/DDBJ whole genome shotgun (WGS) entry which is preliminary data.</text>
</comment>
<dbReference type="RefSeq" id="WP_183493993.1">
    <property type="nucleotide sequence ID" value="NZ_JACIFF010000001.1"/>
</dbReference>
<evidence type="ECO:0000256" key="1">
    <source>
        <dbReference type="SAM" id="MobiDB-lite"/>
    </source>
</evidence>